<dbReference type="Proteomes" id="UP000007819">
    <property type="component" value="Chromosome A1"/>
</dbReference>
<gene>
    <name evidence="2" type="primary">ACYPI001887</name>
    <name evidence="3" type="synonym">100160601</name>
</gene>
<dbReference type="OrthoDB" id="6612972at2759"/>
<dbReference type="AlphaFoldDB" id="C4WVR3"/>
<protein>
    <submittedName>
        <fullName evidence="2">ACYPI001887 protein</fullName>
    </submittedName>
</protein>
<dbReference type="EMBL" id="AK341633">
    <property type="protein sequence ID" value="BAH71983.1"/>
    <property type="molecule type" value="mRNA"/>
</dbReference>
<evidence type="ECO:0000313" key="4">
    <source>
        <dbReference type="Proteomes" id="UP000007819"/>
    </source>
</evidence>
<proteinExistence type="evidence at transcript level"/>
<dbReference type="EnsemblMetazoa" id="NM_001326627.1">
    <property type="protein sequence ID" value="NP_001313556.1"/>
    <property type="gene ID" value="LOC100160601"/>
</dbReference>
<feature type="signal peptide" evidence="1">
    <location>
        <begin position="1"/>
        <end position="20"/>
    </location>
</feature>
<evidence type="ECO:0000256" key="1">
    <source>
        <dbReference type="SAM" id="SignalP"/>
    </source>
</evidence>
<keyword evidence="4" id="KW-1185">Reference proteome</keyword>
<organism evidence="2">
    <name type="scientific">Acyrthosiphon pisum</name>
    <name type="common">Pea aphid</name>
    <dbReference type="NCBI Taxonomy" id="7029"/>
    <lineage>
        <taxon>Eukaryota</taxon>
        <taxon>Metazoa</taxon>
        <taxon>Ecdysozoa</taxon>
        <taxon>Arthropoda</taxon>
        <taxon>Hexapoda</taxon>
        <taxon>Insecta</taxon>
        <taxon>Pterygota</taxon>
        <taxon>Neoptera</taxon>
        <taxon>Paraneoptera</taxon>
        <taxon>Hemiptera</taxon>
        <taxon>Sternorrhyncha</taxon>
        <taxon>Aphidomorpha</taxon>
        <taxon>Aphidoidea</taxon>
        <taxon>Aphididae</taxon>
        <taxon>Macrosiphini</taxon>
        <taxon>Acyrthosiphon</taxon>
    </lineage>
</organism>
<accession>C4WVR3</accession>
<name>C4WVR3_ACYPI</name>
<evidence type="ECO:0000313" key="3">
    <source>
        <dbReference type="EnsemblMetazoa" id="NP_001313556.1"/>
    </source>
</evidence>
<reference evidence="2" key="1">
    <citation type="submission" date="2009-06" db="EMBL/GenBank/DDBJ databases">
        <title>A full-length cDNA resource of the pea aphid, Acyrthosiphon pisum.</title>
        <authorList>
            <person name="Shigenobu S."/>
            <person name="Nakabachi A."/>
            <person name="Richards S."/>
        </authorList>
    </citation>
    <scope>NUCLEOTIDE SEQUENCE</scope>
    <source>
        <strain evidence="2">LSR1</strain>
        <tissue evidence="2">Whole body</tissue>
    </source>
</reference>
<keyword evidence="1" id="KW-0732">Signal</keyword>
<reference evidence="4" key="2">
    <citation type="submission" date="2010-06" db="EMBL/GenBank/DDBJ databases">
        <authorList>
            <person name="Jiang H."/>
            <person name="Abraham K."/>
            <person name="Ali S."/>
            <person name="Alsbrooks S.L."/>
            <person name="Anim B.N."/>
            <person name="Anosike U.S."/>
            <person name="Attaway T."/>
            <person name="Bandaranaike D.P."/>
            <person name="Battles P.K."/>
            <person name="Bell S.N."/>
            <person name="Bell A.V."/>
            <person name="Beltran B."/>
            <person name="Bickham C."/>
            <person name="Bustamante Y."/>
            <person name="Caleb T."/>
            <person name="Canada A."/>
            <person name="Cardenas V."/>
            <person name="Carter K."/>
            <person name="Chacko J."/>
            <person name="Chandrabose M.N."/>
            <person name="Chavez D."/>
            <person name="Chavez A."/>
            <person name="Chen L."/>
            <person name="Chu H.-S."/>
            <person name="Claassen K.J."/>
            <person name="Cockrell R."/>
            <person name="Collins M."/>
            <person name="Cooper J.A."/>
            <person name="Cree A."/>
            <person name="Curry S.M."/>
            <person name="Da Y."/>
            <person name="Dao M.D."/>
            <person name="Das B."/>
            <person name="Davila M.-L."/>
            <person name="Davy-Carroll L."/>
            <person name="Denson S."/>
            <person name="Dinh H."/>
            <person name="Ebong V.E."/>
            <person name="Edwards J.R."/>
            <person name="Egan A."/>
            <person name="El-Daye J."/>
            <person name="Escobedo L."/>
            <person name="Fernandez S."/>
            <person name="Fernando P.R."/>
            <person name="Flagg N."/>
            <person name="Forbes L.D."/>
            <person name="Fowler R.G."/>
            <person name="Fu Q."/>
            <person name="Gabisi R.A."/>
            <person name="Ganer J."/>
            <person name="Garbino Pronczuk A."/>
            <person name="Garcia R.M."/>
            <person name="Garner T."/>
            <person name="Garrett T.E."/>
            <person name="Gonzalez D.A."/>
            <person name="Hamid H."/>
            <person name="Hawkins E.S."/>
            <person name="Hirani K."/>
            <person name="Hogues M.E."/>
            <person name="Hollins B."/>
            <person name="Hsiao C.-H."/>
            <person name="Jabil R."/>
            <person name="James M.L."/>
            <person name="Jhangiani S.N."/>
            <person name="Johnson B."/>
            <person name="Johnson Q."/>
            <person name="Joshi V."/>
            <person name="Kalu J.B."/>
            <person name="Kam C."/>
            <person name="Kashfia A."/>
            <person name="Keebler J."/>
            <person name="Kisamo H."/>
            <person name="Kovar C.L."/>
            <person name="Lago L.A."/>
            <person name="Lai C.-Y."/>
            <person name="Laidlaw J."/>
            <person name="Lara F."/>
            <person name="Le T.-K."/>
            <person name="Lee S.L."/>
            <person name="Legall F.H."/>
            <person name="Lemon S.J."/>
            <person name="Lewis L.R."/>
            <person name="Li B."/>
            <person name="Liu Y."/>
            <person name="Liu Y.-S."/>
            <person name="Lopez J."/>
            <person name="Lozado R.J."/>
            <person name="Lu J."/>
            <person name="Madu R.C."/>
            <person name="Maheshwari M."/>
            <person name="Maheshwari R."/>
            <person name="Malloy K."/>
            <person name="Martinez E."/>
            <person name="Mathew T."/>
            <person name="Mercado I.C."/>
            <person name="Mercado C."/>
            <person name="Meyer B."/>
            <person name="Montgomery K."/>
            <person name="Morgan M.B."/>
            <person name="Munidasa M."/>
            <person name="Nazareth L.V."/>
            <person name="Nelson J."/>
            <person name="Ng B.M."/>
            <person name="Nguyen N.B."/>
            <person name="Nguyen P.Q."/>
            <person name="Nguyen T."/>
            <person name="Obregon M."/>
            <person name="Okwuonu G.O."/>
            <person name="Onwere C.G."/>
            <person name="Orozco G."/>
            <person name="Parra A."/>
            <person name="Patel S."/>
            <person name="Patil S."/>
            <person name="Perez A."/>
            <person name="Perez Y."/>
            <person name="Pham C."/>
            <person name="Primus E.L."/>
            <person name="Pu L.-L."/>
            <person name="Puazo M."/>
            <person name="Qin X."/>
            <person name="Quiroz J.B."/>
            <person name="Reese J."/>
            <person name="Richards S."/>
            <person name="Rives C.M."/>
            <person name="Robberts R."/>
            <person name="Ruiz S.J."/>
            <person name="Ruiz M.J."/>
            <person name="Santibanez J."/>
            <person name="Schneider B.W."/>
            <person name="Sisson I."/>
            <person name="Smith M."/>
            <person name="Sodergren E."/>
            <person name="Song X.-Z."/>
            <person name="Song B.B."/>
            <person name="Summersgill H."/>
            <person name="Thelus R."/>
            <person name="Thornton R.D."/>
            <person name="Trejos Z.Y."/>
            <person name="Usmani K."/>
            <person name="Vattathil S."/>
            <person name="Villasana D."/>
            <person name="Walker D.L."/>
            <person name="Wang S."/>
            <person name="Wang K."/>
            <person name="White C.S."/>
            <person name="Williams A.C."/>
            <person name="Williamson J."/>
            <person name="Wilson K."/>
            <person name="Woghiren I.O."/>
            <person name="Woodworth J.R."/>
            <person name="Worley K.C."/>
            <person name="Wright R.A."/>
            <person name="Wu W."/>
            <person name="Young L."/>
            <person name="Zhang L."/>
            <person name="Zhang J."/>
            <person name="Zhu Y."/>
            <person name="Muzny D.M."/>
            <person name="Weinstock G."/>
            <person name="Gibbs R.A."/>
        </authorList>
    </citation>
    <scope>NUCLEOTIDE SEQUENCE [LARGE SCALE GENOMIC DNA]</scope>
    <source>
        <strain evidence="4">LSR1</strain>
    </source>
</reference>
<dbReference type="KEGG" id="api:100160601"/>
<feature type="chain" id="PRO_5036280085" evidence="1">
    <location>
        <begin position="21"/>
        <end position="212"/>
    </location>
</feature>
<reference evidence="3" key="3">
    <citation type="submission" date="2022-06" db="UniProtKB">
        <authorList>
            <consortium name="EnsemblMetazoa"/>
        </authorList>
    </citation>
    <scope>IDENTIFICATION</scope>
</reference>
<evidence type="ECO:0000313" key="2">
    <source>
        <dbReference type="EMBL" id="BAH71983.1"/>
    </source>
</evidence>
<sequence length="212" mass="23451">MSEYTIYAVFAVVVAVTVTAIEQPDEVGPEGVFEKSVSEMMEHEKGMTKDVAEMLVANESLGSAKAADNVDAAEAMAQTEKLNRALMAMDEVQRTAADVYDRSYDDFLDLYPAWRMYLLCNKPKKKRVLFKRYKALLTRYNAGRKALIEDLGVLVGLEKALLPSNAYADPDERIKPSADTVAVLENFALQPKDPSSRIADDNVSDFPSLAVT</sequence>